<dbReference type="PANTHER" id="PTHR43864">
    <property type="entry name" value="HYPOXANTHINE/GUANINE PHOSPHORIBOSYLTRANSFERASE"/>
    <property type="match status" value="1"/>
</dbReference>
<dbReference type="InterPro" id="IPR010078">
    <property type="entry name" value="PurR_Bsub"/>
</dbReference>
<feature type="domain" description="Phosphoribosyltransferase" evidence="6">
    <location>
        <begin position="117"/>
        <end position="248"/>
    </location>
</feature>
<dbReference type="EMBL" id="WUUL01000008">
    <property type="protein sequence ID" value="MXQ54512.1"/>
    <property type="molecule type" value="Genomic_DNA"/>
</dbReference>
<dbReference type="GO" id="GO:0045892">
    <property type="term" value="P:negative regulation of DNA-templated transcription"/>
    <property type="evidence" value="ECO:0007669"/>
    <property type="project" value="InterPro"/>
</dbReference>
<dbReference type="InterPro" id="IPR029057">
    <property type="entry name" value="PRTase-like"/>
</dbReference>
<reference evidence="8 9" key="1">
    <citation type="submission" date="2019-12" db="EMBL/GenBank/DDBJ databases">
        <title>Whole-genome analyses of novel actinobacteria.</title>
        <authorList>
            <person name="Sahin N."/>
            <person name="Saygin H."/>
        </authorList>
    </citation>
    <scope>NUCLEOTIDE SEQUENCE [LARGE SCALE GENOMIC DNA]</scope>
    <source>
        <strain evidence="8 9">KC615</strain>
    </source>
</reference>
<dbReference type="RefSeq" id="WP_160801872.1">
    <property type="nucleotide sequence ID" value="NZ_WUUL01000008.1"/>
</dbReference>
<evidence type="ECO:0000313" key="9">
    <source>
        <dbReference type="Proteomes" id="UP000430692"/>
    </source>
</evidence>
<dbReference type="InterPro" id="IPR036388">
    <property type="entry name" value="WH-like_DNA-bd_sf"/>
</dbReference>
<dbReference type="SUPFAM" id="SSF46785">
    <property type="entry name" value="Winged helix' DNA-binding domain"/>
    <property type="match status" value="1"/>
</dbReference>
<keyword evidence="3" id="KW-0238">DNA-binding</keyword>
<keyword evidence="9" id="KW-1185">Reference proteome</keyword>
<dbReference type="InterPro" id="IPR000836">
    <property type="entry name" value="PRTase_dom"/>
</dbReference>
<evidence type="ECO:0000256" key="4">
    <source>
        <dbReference type="ARBA" id="ARBA00023163"/>
    </source>
</evidence>
<dbReference type="InterPro" id="IPR050118">
    <property type="entry name" value="Pur/Pyrimidine_PRTase"/>
</dbReference>
<dbReference type="Pfam" id="PF09182">
    <property type="entry name" value="PuR_N"/>
    <property type="match status" value="1"/>
</dbReference>
<dbReference type="GO" id="GO:0045982">
    <property type="term" value="P:negative regulation of purine nucleobase metabolic process"/>
    <property type="evidence" value="ECO:0007669"/>
    <property type="project" value="InterPro"/>
</dbReference>
<sequence>MEKWKRSARLVDMTHQLLNVPYQLIPLTAFAKRYHAAKSSISEDLTIIQEVLHAEQSGQLETMAGASGGVRYMPGIGVVETKEVLERLCKRLTDPERILPGGFLFMSDLLGDPVLLHSLGRIWAKIFSHSKIDVIVTVETKGIPLAYAAAFHLRKPVVIVRYDTTVTEGSVVTVNTVSGSSGRMKQLSLARRSLAKGSRVLVIDDYMKAGGTARGMIELLREFEAEVVGVGVMVDSIVPEKLVDNYVSLTTVTEVDEKEKRIHTTIGNLFDQGAYS</sequence>
<protein>
    <submittedName>
        <fullName evidence="8">Pur operon repressor</fullName>
    </submittedName>
</protein>
<proteinExistence type="inferred from homology"/>
<dbReference type="Gene3D" id="3.40.50.2020">
    <property type="match status" value="1"/>
</dbReference>
<dbReference type="CDD" id="cd06223">
    <property type="entry name" value="PRTases_typeI"/>
    <property type="match status" value="1"/>
</dbReference>
<dbReference type="Pfam" id="PF00156">
    <property type="entry name" value="Pribosyltran"/>
    <property type="match status" value="1"/>
</dbReference>
<comment type="similarity">
    <text evidence="5">Belongs to the purine/pyrimidine phosphoribosyltransferase family. PurR subfamily.</text>
</comment>
<keyword evidence="2" id="KW-0805">Transcription regulation</keyword>
<evidence type="ECO:0000256" key="5">
    <source>
        <dbReference type="ARBA" id="ARBA00049656"/>
    </source>
</evidence>
<dbReference type="InterPro" id="IPR015265">
    <property type="entry name" value="PuR_N"/>
</dbReference>
<feature type="domain" description="Bacterial purine repressor N-terminal" evidence="7">
    <location>
        <begin position="5"/>
        <end position="74"/>
    </location>
</feature>
<evidence type="ECO:0000313" key="8">
    <source>
        <dbReference type="EMBL" id="MXQ54512.1"/>
    </source>
</evidence>
<dbReference type="Proteomes" id="UP000430692">
    <property type="component" value="Unassembled WGS sequence"/>
</dbReference>
<organism evidence="8 9">
    <name type="scientific">Shimazuella alba</name>
    <dbReference type="NCBI Taxonomy" id="2690964"/>
    <lineage>
        <taxon>Bacteria</taxon>
        <taxon>Bacillati</taxon>
        <taxon>Bacillota</taxon>
        <taxon>Bacilli</taxon>
        <taxon>Bacillales</taxon>
        <taxon>Thermoactinomycetaceae</taxon>
        <taxon>Shimazuella</taxon>
    </lineage>
</organism>
<evidence type="ECO:0000256" key="1">
    <source>
        <dbReference type="ARBA" id="ARBA00011738"/>
    </source>
</evidence>
<accession>A0A6I4W2H5</accession>
<dbReference type="Gene3D" id="1.10.10.10">
    <property type="entry name" value="Winged helix-like DNA-binding domain superfamily/Winged helix DNA-binding domain"/>
    <property type="match status" value="1"/>
</dbReference>
<comment type="subunit">
    <text evidence="1">Homodimer.</text>
</comment>
<gene>
    <name evidence="8" type="primary">purR</name>
    <name evidence="8" type="ORF">GSM42_12465</name>
</gene>
<name>A0A6I4W2H5_9BACL</name>
<dbReference type="SUPFAM" id="SSF53271">
    <property type="entry name" value="PRTase-like"/>
    <property type="match status" value="1"/>
</dbReference>
<keyword evidence="4" id="KW-0804">Transcription</keyword>
<evidence type="ECO:0000256" key="2">
    <source>
        <dbReference type="ARBA" id="ARBA00023015"/>
    </source>
</evidence>
<dbReference type="GO" id="GO:0003677">
    <property type="term" value="F:DNA binding"/>
    <property type="evidence" value="ECO:0007669"/>
    <property type="project" value="UniProtKB-KW"/>
</dbReference>
<evidence type="ECO:0000256" key="3">
    <source>
        <dbReference type="ARBA" id="ARBA00023125"/>
    </source>
</evidence>
<dbReference type="NCBIfam" id="TIGR01743">
    <property type="entry name" value="purR_Bsub"/>
    <property type="match status" value="1"/>
</dbReference>
<evidence type="ECO:0000259" key="6">
    <source>
        <dbReference type="Pfam" id="PF00156"/>
    </source>
</evidence>
<dbReference type="PANTHER" id="PTHR43864:SF2">
    <property type="entry name" value="PUR OPERON REPRESSOR"/>
    <property type="match status" value="1"/>
</dbReference>
<evidence type="ECO:0000259" key="7">
    <source>
        <dbReference type="Pfam" id="PF09182"/>
    </source>
</evidence>
<dbReference type="AlphaFoldDB" id="A0A6I4W2H5"/>
<dbReference type="InterPro" id="IPR036390">
    <property type="entry name" value="WH_DNA-bd_sf"/>
</dbReference>
<comment type="caution">
    <text evidence="8">The sequence shown here is derived from an EMBL/GenBank/DDBJ whole genome shotgun (WGS) entry which is preliminary data.</text>
</comment>